<evidence type="ECO:0000256" key="1">
    <source>
        <dbReference type="SAM" id="MobiDB-lite"/>
    </source>
</evidence>
<feature type="non-terminal residue" evidence="2">
    <location>
        <position position="60"/>
    </location>
</feature>
<gene>
    <name evidence="2" type="ORF">MGSAQ_000429</name>
</gene>
<accession>A0A1B6NX99</accession>
<protein>
    <submittedName>
        <fullName evidence="2">Uncharacterized protein</fullName>
    </submittedName>
</protein>
<dbReference type="AlphaFoldDB" id="A0A1B6NX99"/>
<evidence type="ECO:0000313" key="2">
    <source>
        <dbReference type="EMBL" id="KTF08075.1"/>
    </source>
</evidence>
<feature type="region of interest" description="Disordered" evidence="1">
    <location>
        <begin position="14"/>
        <end position="38"/>
    </location>
</feature>
<proteinExistence type="predicted"/>
<name>A0A1B6NX99_9ZZZZ</name>
<reference evidence="2" key="1">
    <citation type="submission" date="2013-11" db="EMBL/GenBank/DDBJ databases">
        <title>Microbial diversity, functional groups and degradation webs in Northern and Southern Mediterranean and Red Sea marine crude oil polluted sites.</title>
        <authorList>
            <person name="Daffonchio D."/>
            <person name="Mapelli F."/>
            <person name="Ferrer M."/>
            <person name="Richter M."/>
            <person name="Cherif A."/>
            <person name="Malkawi H.I."/>
            <person name="Yakimov M.M."/>
            <person name="Abdel-Fattah Y.R."/>
            <person name="Blaghen M."/>
            <person name="Golyshin P.N."/>
            <person name="Kalogerakis N."/>
            <person name="Boon N."/>
            <person name="Magagnini M."/>
            <person name="Fava F."/>
        </authorList>
    </citation>
    <scope>NUCLEOTIDE SEQUENCE</scope>
</reference>
<comment type="caution">
    <text evidence="2">The sequence shown here is derived from an EMBL/GenBank/DDBJ whole genome shotgun (WGS) entry which is preliminary data.</text>
</comment>
<feature type="compositionally biased region" description="Low complexity" evidence="1">
    <location>
        <begin position="16"/>
        <end position="36"/>
    </location>
</feature>
<dbReference type="EMBL" id="AYSL01000171">
    <property type="protein sequence ID" value="KTF08075.1"/>
    <property type="molecule type" value="Genomic_DNA"/>
</dbReference>
<sequence>MPTYCIRSLCQPTKVTTDPSTPDRTSPAMGTSITSRTGRRRITARNSAVVTMADRLAAIM</sequence>
<organism evidence="2">
    <name type="scientific">marine sediment metagenome</name>
    <dbReference type="NCBI Taxonomy" id="412755"/>
    <lineage>
        <taxon>unclassified sequences</taxon>
        <taxon>metagenomes</taxon>
        <taxon>ecological metagenomes</taxon>
    </lineage>
</organism>